<dbReference type="SUPFAM" id="SSF57701">
    <property type="entry name" value="Zn2/Cys6 DNA-binding domain"/>
    <property type="match status" value="1"/>
</dbReference>
<dbReference type="Gene3D" id="4.10.240.10">
    <property type="entry name" value="Zn(2)-C6 fungal-type DNA-binding domain"/>
    <property type="match status" value="1"/>
</dbReference>
<proteinExistence type="predicted"/>
<dbReference type="PANTHER" id="PTHR47784:SF7">
    <property type="entry name" value="ZN(II)2CYS6 TRANSCRIPTION FACTOR (EUROFUNG)"/>
    <property type="match status" value="1"/>
</dbReference>
<reference evidence="4" key="1">
    <citation type="submission" date="2020-10" db="EMBL/GenBank/DDBJ databases">
        <title>High-Quality Genome Resource of Clonostachys rosea strain S41 by Oxford Nanopore Long-Read Sequencing.</title>
        <authorList>
            <person name="Wang H."/>
        </authorList>
    </citation>
    <scope>NUCLEOTIDE SEQUENCE</scope>
    <source>
        <strain evidence="4">S41</strain>
    </source>
</reference>
<dbReference type="PROSITE" id="PS50048">
    <property type="entry name" value="ZN2_CY6_FUNGAL_2"/>
    <property type="match status" value="1"/>
</dbReference>
<dbReference type="Pfam" id="PF11951">
    <property type="entry name" value="Fungal_trans_2"/>
    <property type="match status" value="1"/>
</dbReference>
<dbReference type="InterPro" id="IPR053157">
    <property type="entry name" value="Sterol_Uptake_Regulator"/>
</dbReference>
<dbReference type="CDD" id="cd00067">
    <property type="entry name" value="GAL4"/>
    <property type="match status" value="1"/>
</dbReference>
<accession>A0A8H7N6J7</accession>
<dbReference type="EMBL" id="JADCTT010000007">
    <property type="protein sequence ID" value="KAF9750028.1"/>
    <property type="molecule type" value="Genomic_DNA"/>
</dbReference>
<dbReference type="Proteomes" id="UP000616885">
    <property type="component" value="Unassembled WGS sequence"/>
</dbReference>
<dbReference type="InterPro" id="IPR001138">
    <property type="entry name" value="Zn2Cys6_DnaBD"/>
</dbReference>
<sequence length="433" mass="48362">MRRNLEGTRRELKPRHVSSRMHLDETTDNSSARPPLNRGEDAPETHRGPSRRQVSHRRGHFKSRLGCHSCKRRRVKCDEVHPVCSGCRRLDLRCEYPSTVAGISHATRALSMASSPAIQAPLASLTLQDLRFYHQFLTVARPTIPLKSEDLWMQCAAMSHEYDFLAHAVLGLGAAHITQSTPGLDYTTEALQHRVTTMQRVNERLSLPSLSSQEADALLAAVLCLVSQSSLLPDLDSMADYLTMSRGGSLIANSLIKEIATSLFRAHQEEHFEILSSMVQEQPRNQSTIDGFRSSALALRPLAANENEGNYADALVRCVDAVEISGIEAWKRFLDVFMMAISFSHDDFSAFVSPDNHVARLLIIHTFLVEYVLGQVCIAPTEGPSTPGRKNVIISWTRQVASALPTEMKSYADWPLEFADLLETLDSRYLWSP</sequence>
<feature type="compositionally biased region" description="Basic and acidic residues" evidence="2">
    <location>
        <begin position="38"/>
        <end position="47"/>
    </location>
</feature>
<dbReference type="InterPro" id="IPR036864">
    <property type="entry name" value="Zn2-C6_fun-type_DNA-bd_sf"/>
</dbReference>
<keyword evidence="1" id="KW-0539">Nucleus</keyword>
<dbReference type="SMART" id="SM00066">
    <property type="entry name" value="GAL4"/>
    <property type="match status" value="1"/>
</dbReference>
<dbReference type="GO" id="GO:0008270">
    <property type="term" value="F:zinc ion binding"/>
    <property type="evidence" value="ECO:0007669"/>
    <property type="project" value="InterPro"/>
</dbReference>
<dbReference type="InterPro" id="IPR021858">
    <property type="entry name" value="Fun_TF"/>
</dbReference>
<evidence type="ECO:0000313" key="4">
    <source>
        <dbReference type="EMBL" id="KAF9750028.1"/>
    </source>
</evidence>
<feature type="compositionally biased region" description="Basic and acidic residues" evidence="2">
    <location>
        <begin position="1"/>
        <end position="11"/>
    </location>
</feature>
<gene>
    <name evidence="4" type="ORF">IM811_016055</name>
</gene>
<evidence type="ECO:0000256" key="1">
    <source>
        <dbReference type="ARBA" id="ARBA00023242"/>
    </source>
</evidence>
<dbReference type="Pfam" id="PF00172">
    <property type="entry name" value="Zn_clus"/>
    <property type="match status" value="1"/>
</dbReference>
<evidence type="ECO:0000256" key="2">
    <source>
        <dbReference type="SAM" id="MobiDB-lite"/>
    </source>
</evidence>
<dbReference type="PROSITE" id="PS00463">
    <property type="entry name" value="ZN2_CY6_FUNGAL_1"/>
    <property type="match status" value="1"/>
</dbReference>
<dbReference type="PANTHER" id="PTHR47784">
    <property type="entry name" value="STEROL UPTAKE CONTROL PROTEIN 2"/>
    <property type="match status" value="1"/>
</dbReference>
<feature type="region of interest" description="Disordered" evidence="2">
    <location>
        <begin position="1"/>
        <end position="60"/>
    </location>
</feature>
<organism evidence="4 5">
    <name type="scientific">Bionectria ochroleuca</name>
    <name type="common">Gliocladium roseum</name>
    <dbReference type="NCBI Taxonomy" id="29856"/>
    <lineage>
        <taxon>Eukaryota</taxon>
        <taxon>Fungi</taxon>
        <taxon>Dikarya</taxon>
        <taxon>Ascomycota</taxon>
        <taxon>Pezizomycotina</taxon>
        <taxon>Sordariomycetes</taxon>
        <taxon>Hypocreomycetidae</taxon>
        <taxon>Hypocreales</taxon>
        <taxon>Bionectriaceae</taxon>
        <taxon>Clonostachys</taxon>
    </lineage>
</organism>
<comment type="caution">
    <text evidence="4">The sequence shown here is derived from an EMBL/GenBank/DDBJ whole genome shotgun (WGS) entry which is preliminary data.</text>
</comment>
<protein>
    <recommendedName>
        <fullName evidence="3">Zn(2)-C6 fungal-type domain-containing protein</fullName>
    </recommendedName>
</protein>
<dbReference type="GO" id="GO:0001228">
    <property type="term" value="F:DNA-binding transcription activator activity, RNA polymerase II-specific"/>
    <property type="evidence" value="ECO:0007669"/>
    <property type="project" value="TreeGrafter"/>
</dbReference>
<feature type="compositionally biased region" description="Basic residues" evidence="2">
    <location>
        <begin position="48"/>
        <end position="60"/>
    </location>
</feature>
<feature type="domain" description="Zn(2)-C6 fungal-type" evidence="3">
    <location>
        <begin position="66"/>
        <end position="96"/>
    </location>
</feature>
<name>A0A8H7N6J7_BIOOC</name>
<evidence type="ECO:0000313" key="5">
    <source>
        <dbReference type="Proteomes" id="UP000616885"/>
    </source>
</evidence>
<dbReference type="AlphaFoldDB" id="A0A8H7N6J7"/>
<evidence type="ECO:0000259" key="3">
    <source>
        <dbReference type="PROSITE" id="PS50048"/>
    </source>
</evidence>